<dbReference type="InterPro" id="IPR045886">
    <property type="entry name" value="ThiF/MoeB/HesA"/>
</dbReference>
<dbReference type="GO" id="GO:0019781">
    <property type="term" value="F:NEDD8 activating enzyme activity"/>
    <property type="evidence" value="ECO:0007669"/>
    <property type="project" value="UniProtKB-UniRule"/>
</dbReference>
<keyword evidence="3 4" id="KW-0833">Ubl conjugation pathway</keyword>
<evidence type="ECO:0000256" key="5">
    <source>
        <dbReference type="SAM" id="MobiDB-lite"/>
    </source>
</evidence>
<dbReference type="GO" id="GO:0045116">
    <property type="term" value="P:protein neddylation"/>
    <property type="evidence" value="ECO:0007669"/>
    <property type="project" value="UniProtKB-UniRule"/>
</dbReference>
<reference evidence="7" key="2">
    <citation type="submission" date="2024-02" db="EMBL/GenBank/DDBJ databases">
        <title>Comparative genomics of Cryptococcus and Kwoniella reveals pathogenesis evolution and contrasting modes of karyotype evolution via chromosome fusion or intercentromeric recombination.</title>
        <authorList>
            <person name="Coelho M.A."/>
            <person name="David-Palma M."/>
            <person name="Shea T."/>
            <person name="Bowers K."/>
            <person name="McGinley-Smith S."/>
            <person name="Mohammad A.W."/>
            <person name="Gnirke A."/>
            <person name="Yurkov A.M."/>
            <person name="Nowrousian M."/>
            <person name="Sun S."/>
            <person name="Cuomo C.A."/>
            <person name="Heitman J."/>
        </authorList>
    </citation>
    <scope>NUCLEOTIDE SEQUENCE</scope>
    <source>
        <strain evidence="7">CBS 10118</strain>
    </source>
</reference>
<sequence>MPSSPPSGSDQERRPTKITKMDDSIDVTHATTGTAEIPSYRPDAKTRRYDRQLRLWASAGQRSLESARVLLVGCDATGCQALKNLVLPGISHFTILSPHLTTSQDVATNFFLHPDSVGSPIAEQSVKYLKELNPAVDGSPRVEELSSLLVSEPEFFTSFTLILASNIEPAFELQLADLLWDTSASVGGPDIPLIAIRNSGFIGRVEIQLREHSVVDTHPDTTHTLRLDEPFPSLEEHARSLDLSTMDSMEHSHIPWVVLLVRAASLWKESRGGKLPGTSEEKARFKKSIKEDMMKGDEENYEEALAQAYRVWSKSEVPWEIKQLLEDESVKNISSSSKNLQILLHTLSLFTSIAPHLPPTSPSLPDMHSSTTSYVHLQNLYKKEYQTDLARFKQLLSEVLGNIDLEDGTIPDEEVEGFVKNVGGVGIIKGTPLRASKEGKGLITEQIKEYQYDEYDGSTTCFAMHLALLASEQFFIAHKRWPGAKAQQDMSEDNREVEEILKGILGKKNLEEVDDIFVECIAEVTRGGFGTLPTTAAFLGGVVAQEAIKLVTNQYTPLDNTVIVNLVKSESAKFKF</sequence>
<dbReference type="SUPFAM" id="SSF69572">
    <property type="entry name" value="Activating enzymes of the ubiquitin-like proteins"/>
    <property type="match status" value="1"/>
</dbReference>
<reference evidence="7" key="1">
    <citation type="submission" date="2013-07" db="EMBL/GenBank/DDBJ databases">
        <authorList>
            <consortium name="The Broad Institute Genome Sequencing Platform"/>
            <person name="Cuomo C."/>
            <person name="Litvintseva A."/>
            <person name="Chen Y."/>
            <person name="Heitman J."/>
            <person name="Sun S."/>
            <person name="Springer D."/>
            <person name="Dromer F."/>
            <person name="Young S.K."/>
            <person name="Zeng Q."/>
            <person name="Gargeya S."/>
            <person name="Fitzgerald M."/>
            <person name="Abouelleil A."/>
            <person name="Alvarado L."/>
            <person name="Berlin A.M."/>
            <person name="Chapman S.B."/>
            <person name="Dewar J."/>
            <person name="Goldberg J."/>
            <person name="Griggs A."/>
            <person name="Gujja S."/>
            <person name="Hansen M."/>
            <person name="Howarth C."/>
            <person name="Imamovic A."/>
            <person name="Larimer J."/>
            <person name="McCowan C."/>
            <person name="Murphy C."/>
            <person name="Pearson M."/>
            <person name="Priest M."/>
            <person name="Roberts A."/>
            <person name="Saif S."/>
            <person name="Shea T."/>
            <person name="Sykes S."/>
            <person name="Wortman J."/>
            <person name="Nusbaum C."/>
            <person name="Birren B."/>
        </authorList>
    </citation>
    <scope>NUCLEOTIDE SEQUENCE</scope>
    <source>
        <strain evidence="7">CBS 10118</strain>
    </source>
</reference>
<dbReference type="Gene3D" id="3.40.50.720">
    <property type="entry name" value="NAD(P)-binding Rossmann-like Domain"/>
    <property type="match status" value="2"/>
</dbReference>
<evidence type="ECO:0000256" key="1">
    <source>
        <dbReference type="ARBA" id="ARBA00005032"/>
    </source>
</evidence>
<protein>
    <recommendedName>
        <fullName evidence="4">NEDD8-activating enzyme E1 regulatory subunit</fullName>
    </recommendedName>
</protein>
<dbReference type="InterPro" id="IPR030667">
    <property type="entry name" value="APP-BP1"/>
</dbReference>
<comment type="function">
    <text evidence="4">Regulatory subunit of the dimeric UBA3-ULA1 E1 enzyme.</text>
</comment>
<dbReference type="InterPro" id="IPR035985">
    <property type="entry name" value="Ubiquitin-activating_enz"/>
</dbReference>
<evidence type="ECO:0000313" key="8">
    <source>
        <dbReference type="Proteomes" id="UP000092730"/>
    </source>
</evidence>
<dbReference type="GO" id="GO:0005737">
    <property type="term" value="C:cytoplasm"/>
    <property type="evidence" value="ECO:0007669"/>
    <property type="project" value="TreeGrafter"/>
</dbReference>
<accession>A0AAJ8K7X4</accession>
<evidence type="ECO:0000256" key="4">
    <source>
        <dbReference type="PIRNR" id="PIRNR039099"/>
    </source>
</evidence>
<evidence type="ECO:0000256" key="2">
    <source>
        <dbReference type="ARBA" id="ARBA00006868"/>
    </source>
</evidence>
<dbReference type="PANTHER" id="PTHR10953:SF29">
    <property type="entry name" value="NEDD8-ACTIVATING ENZYME E1 REGULATORY SUBUNIT"/>
    <property type="match status" value="1"/>
</dbReference>
<dbReference type="Proteomes" id="UP000092730">
    <property type="component" value="Chromosome 2"/>
</dbReference>
<dbReference type="RefSeq" id="XP_065725968.1">
    <property type="nucleotide sequence ID" value="XM_065869896.1"/>
</dbReference>
<comment type="pathway">
    <text evidence="1 4">Protein modification; protein neddylation.</text>
</comment>
<evidence type="ECO:0000259" key="6">
    <source>
        <dbReference type="Pfam" id="PF00899"/>
    </source>
</evidence>
<proteinExistence type="inferred from homology"/>
<name>A0AAJ8K7X4_9TREE</name>
<dbReference type="PIRSF" id="PIRSF039099">
    <property type="entry name" value="APP-BP1"/>
    <property type="match status" value="1"/>
</dbReference>
<feature type="region of interest" description="Disordered" evidence="5">
    <location>
        <begin position="1"/>
        <end position="24"/>
    </location>
</feature>
<comment type="similarity">
    <text evidence="2 4">Belongs to the ubiquitin-activating E1 family. ULA1 subfamily.</text>
</comment>
<dbReference type="Pfam" id="PF00899">
    <property type="entry name" value="ThiF"/>
    <property type="match status" value="1"/>
</dbReference>
<keyword evidence="8" id="KW-1185">Reference proteome</keyword>
<feature type="compositionally biased region" description="Basic and acidic residues" evidence="5">
    <location>
        <begin position="10"/>
        <end position="23"/>
    </location>
</feature>
<dbReference type="AlphaFoldDB" id="A0AAJ8K7X4"/>
<dbReference type="KEGG" id="kbi:30207625"/>
<evidence type="ECO:0000256" key="3">
    <source>
        <dbReference type="ARBA" id="ARBA00022786"/>
    </source>
</evidence>
<gene>
    <name evidence="7" type="ORF">I302_104520</name>
</gene>
<dbReference type="PANTHER" id="PTHR10953">
    <property type="entry name" value="UBIQUITIN-ACTIVATING ENZYME E1"/>
    <property type="match status" value="1"/>
</dbReference>
<dbReference type="GeneID" id="30207625"/>
<dbReference type="EMBL" id="CP144542">
    <property type="protein sequence ID" value="WVW82509.1"/>
    <property type="molecule type" value="Genomic_DNA"/>
</dbReference>
<dbReference type="InterPro" id="IPR000594">
    <property type="entry name" value="ThiF_NAD_FAD-bd"/>
</dbReference>
<feature type="domain" description="THIF-type NAD/FAD binding fold" evidence="6">
    <location>
        <begin position="49"/>
        <end position="163"/>
    </location>
</feature>
<organism evidence="7 8">
    <name type="scientific">Kwoniella bestiolae CBS 10118</name>
    <dbReference type="NCBI Taxonomy" id="1296100"/>
    <lineage>
        <taxon>Eukaryota</taxon>
        <taxon>Fungi</taxon>
        <taxon>Dikarya</taxon>
        <taxon>Basidiomycota</taxon>
        <taxon>Agaricomycotina</taxon>
        <taxon>Tremellomycetes</taxon>
        <taxon>Tremellales</taxon>
        <taxon>Cryptococcaceae</taxon>
        <taxon>Kwoniella</taxon>
    </lineage>
</organism>
<evidence type="ECO:0000313" key="7">
    <source>
        <dbReference type="EMBL" id="WVW82509.1"/>
    </source>
</evidence>